<reference evidence="2 3" key="1">
    <citation type="submission" date="2019-06" db="EMBL/GenBank/DDBJ databases">
        <authorList>
            <person name="Rodrigo-Torres L."/>
            <person name="Arahal R. D."/>
            <person name="Lucena T."/>
        </authorList>
    </citation>
    <scope>NUCLEOTIDE SEQUENCE [LARGE SCALE GENOMIC DNA]</scope>
    <source>
        <strain evidence="2 3">SW08-7</strain>
    </source>
</reference>
<reference evidence="1" key="2">
    <citation type="journal article" date="2021" name="Front. Microbiol.">
        <title>Comprehensive Comparative Genomics and Phenotyping of Methylobacterium Species.</title>
        <authorList>
            <person name="Alessa O."/>
            <person name="Ogura Y."/>
            <person name="Fujitani Y."/>
            <person name="Takami H."/>
            <person name="Hayashi T."/>
            <person name="Sahin N."/>
            <person name="Tani A."/>
        </authorList>
    </citation>
    <scope>NUCLEOTIDE SEQUENCE</scope>
    <source>
        <strain evidence="1">DSM 22415</strain>
    </source>
</reference>
<dbReference type="EMBL" id="BPQI01000164">
    <property type="protein sequence ID" value="GJD58691.1"/>
    <property type="molecule type" value="Genomic_DNA"/>
</dbReference>
<dbReference type="AlphaFoldDB" id="A0A564G5G6"/>
<dbReference type="EMBL" id="CABFVH010000048">
    <property type="protein sequence ID" value="VUF15180.1"/>
    <property type="molecule type" value="Genomic_DNA"/>
</dbReference>
<dbReference type="Proteomes" id="UP000401717">
    <property type="component" value="Unassembled WGS sequence"/>
</dbReference>
<accession>A0A564G5G6</accession>
<keyword evidence="4" id="KW-1185">Reference proteome</keyword>
<proteinExistence type="predicted"/>
<evidence type="ECO:0000313" key="3">
    <source>
        <dbReference type="Proteomes" id="UP000401717"/>
    </source>
</evidence>
<evidence type="ECO:0000313" key="4">
    <source>
        <dbReference type="Proteomes" id="UP001055303"/>
    </source>
</evidence>
<evidence type="ECO:0000313" key="2">
    <source>
        <dbReference type="EMBL" id="VUF15180.1"/>
    </source>
</evidence>
<gene>
    <name evidence="1" type="ORF">IFDJLNFL_4614</name>
    <name evidence="2" type="ORF">MTDSW087_04915</name>
</gene>
<dbReference type="Proteomes" id="UP001055303">
    <property type="component" value="Unassembled WGS sequence"/>
</dbReference>
<organism evidence="2 3">
    <name type="scientific">Methylobacterium dankookense</name>
    <dbReference type="NCBI Taxonomy" id="560405"/>
    <lineage>
        <taxon>Bacteria</taxon>
        <taxon>Pseudomonadati</taxon>
        <taxon>Pseudomonadota</taxon>
        <taxon>Alphaproteobacteria</taxon>
        <taxon>Hyphomicrobiales</taxon>
        <taxon>Methylobacteriaceae</taxon>
        <taxon>Methylobacterium</taxon>
    </lineage>
</organism>
<name>A0A564G5G6_9HYPH</name>
<protein>
    <submittedName>
        <fullName evidence="2">Uncharacterized protein</fullName>
    </submittedName>
</protein>
<dbReference type="RefSeq" id="WP_144767547.1">
    <property type="nucleotide sequence ID" value="NZ_BPQI01000164.1"/>
</dbReference>
<reference evidence="1" key="3">
    <citation type="submission" date="2021-08" db="EMBL/GenBank/DDBJ databases">
        <authorList>
            <person name="Tani A."/>
            <person name="Ola A."/>
            <person name="Ogura Y."/>
            <person name="Katsura K."/>
            <person name="Hayashi T."/>
        </authorList>
    </citation>
    <scope>NUCLEOTIDE SEQUENCE</scope>
    <source>
        <strain evidence="1">DSM 22415</strain>
    </source>
</reference>
<evidence type="ECO:0000313" key="1">
    <source>
        <dbReference type="EMBL" id="GJD58691.1"/>
    </source>
</evidence>
<sequence>MAEPIRRYQLEGVDSAPDVEITWTHEDQAAALAEGWYLDELDGAIQADQEADAFVFDVQAFNHIKEQATAGSELHLKAMILDAWAALGAWEMRFREATGQTRDW</sequence>